<feature type="region of interest" description="Disordered" evidence="2">
    <location>
        <begin position="177"/>
        <end position="197"/>
    </location>
</feature>
<protein>
    <recommendedName>
        <fullName evidence="7">tRNA (Guanine-N1)-methyltransferase</fullName>
    </recommendedName>
</protein>
<evidence type="ECO:0000313" key="6">
    <source>
        <dbReference type="Proteomes" id="UP000505306"/>
    </source>
</evidence>
<accession>A0A6G6GQS0</accession>
<feature type="coiled-coil region" evidence="1">
    <location>
        <begin position="68"/>
        <end position="102"/>
    </location>
</feature>
<keyword evidence="3" id="KW-0472">Membrane</keyword>
<evidence type="ECO:0008006" key="7">
    <source>
        <dbReference type="Google" id="ProtNLM"/>
    </source>
</evidence>
<organism evidence="5 6">
    <name type="scientific">Rasiella rasia</name>
    <dbReference type="NCBI Taxonomy" id="2744027"/>
    <lineage>
        <taxon>Bacteria</taxon>
        <taxon>Pseudomonadati</taxon>
        <taxon>Bacteroidota</taxon>
        <taxon>Flavobacteriia</taxon>
        <taxon>Flavobacteriales</taxon>
        <taxon>Flavobacteriaceae</taxon>
        <taxon>Rasiella</taxon>
    </lineage>
</organism>
<evidence type="ECO:0000256" key="4">
    <source>
        <dbReference type="SAM" id="SignalP"/>
    </source>
</evidence>
<dbReference type="SUPFAM" id="SSF58100">
    <property type="entry name" value="Bacterial hemolysins"/>
    <property type="match status" value="1"/>
</dbReference>
<keyword evidence="6" id="KW-1185">Reference proteome</keyword>
<dbReference type="RefSeq" id="WP_164680825.1">
    <property type="nucleotide sequence ID" value="NZ_CP049057.1"/>
</dbReference>
<reference evidence="5 6" key="1">
    <citation type="submission" date="2020-02" db="EMBL/GenBank/DDBJ databases">
        <title>Complete genome sequence of Flavobacteriaceae bacterium.</title>
        <authorList>
            <person name="Kim S.-J."/>
            <person name="Kim Y.-S."/>
            <person name="Kim K.-H."/>
        </authorList>
    </citation>
    <scope>NUCLEOTIDE SEQUENCE [LARGE SCALE GENOMIC DNA]</scope>
    <source>
        <strain evidence="5 6">RR4-40</strain>
    </source>
</reference>
<evidence type="ECO:0000256" key="3">
    <source>
        <dbReference type="SAM" id="Phobius"/>
    </source>
</evidence>
<proteinExistence type="predicted"/>
<feature type="chain" id="PRO_5026197594" description="tRNA (Guanine-N1)-methyltransferase" evidence="4">
    <location>
        <begin position="21"/>
        <end position="197"/>
    </location>
</feature>
<dbReference type="AlphaFoldDB" id="A0A6G6GQS0"/>
<keyword evidence="4" id="KW-0732">Signal</keyword>
<sequence length="197" mass="22478">MKKQTLTLLLVVLCATITFAQDTSPSNNESTIENQLVDAIDKSNSYKEFKVIEKSKLARLRANILDSISSLEENITSLHSEIDTQKNEIASLTQSLKTTNENLTVSKKKENGIEIFGTITEKSTYNTVMWSIIGLLLLALGFFVYKFKNSHSITKAARLKLAETEVEFEAHRQKKLEEQQQLRRKLQDEINKNRKVQ</sequence>
<name>A0A6G6GQS0_9FLAO</name>
<feature type="signal peptide" evidence="4">
    <location>
        <begin position="1"/>
        <end position="20"/>
    </location>
</feature>
<dbReference type="Proteomes" id="UP000505306">
    <property type="component" value="Chromosome"/>
</dbReference>
<evidence type="ECO:0000256" key="1">
    <source>
        <dbReference type="SAM" id="Coils"/>
    </source>
</evidence>
<keyword evidence="3" id="KW-0812">Transmembrane</keyword>
<evidence type="ECO:0000256" key="2">
    <source>
        <dbReference type="SAM" id="MobiDB-lite"/>
    </source>
</evidence>
<gene>
    <name evidence="5" type="ORF">G5B37_14995</name>
</gene>
<dbReference type="KEGG" id="mgel:G5B37_14995"/>
<dbReference type="EMBL" id="CP049057">
    <property type="protein sequence ID" value="QIE60814.1"/>
    <property type="molecule type" value="Genomic_DNA"/>
</dbReference>
<feature type="transmembrane region" description="Helical" evidence="3">
    <location>
        <begin position="128"/>
        <end position="145"/>
    </location>
</feature>
<keyword evidence="1" id="KW-0175">Coiled coil</keyword>
<evidence type="ECO:0000313" key="5">
    <source>
        <dbReference type="EMBL" id="QIE60814.1"/>
    </source>
</evidence>
<keyword evidence="3" id="KW-1133">Transmembrane helix</keyword>